<evidence type="ECO:0000313" key="2">
    <source>
        <dbReference type="Proteomes" id="UP000527355"/>
    </source>
</evidence>
<dbReference type="EMBL" id="JABWUV010000007">
    <property type="protein sequence ID" value="KAF6341454.1"/>
    <property type="molecule type" value="Genomic_DNA"/>
</dbReference>
<name>A0A7J7WVS3_MYOMY</name>
<reference evidence="1 2" key="1">
    <citation type="journal article" date="2020" name="Nature">
        <title>Six reference-quality genomes reveal evolution of bat adaptations.</title>
        <authorList>
            <person name="Jebb D."/>
            <person name="Huang Z."/>
            <person name="Pippel M."/>
            <person name="Hughes G.M."/>
            <person name="Lavrichenko K."/>
            <person name="Devanna P."/>
            <person name="Winkler S."/>
            <person name="Jermiin L.S."/>
            <person name="Skirmuntt E.C."/>
            <person name="Katzourakis A."/>
            <person name="Burkitt-Gray L."/>
            <person name="Ray D.A."/>
            <person name="Sullivan K.A.M."/>
            <person name="Roscito J.G."/>
            <person name="Kirilenko B.M."/>
            <person name="Davalos L.M."/>
            <person name="Corthals A.P."/>
            <person name="Power M.L."/>
            <person name="Jones G."/>
            <person name="Ransome R.D."/>
            <person name="Dechmann D.K.N."/>
            <person name="Locatelli A.G."/>
            <person name="Puechmaille S.J."/>
            <person name="Fedrigo O."/>
            <person name="Jarvis E.D."/>
            <person name="Hiller M."/>
            <person name="Vernes S.C."/>
            <person name="Myers E.W."/>
            <person name="Teeling E.C."/>
        </authorList>
    </citation>
    <scope>NUCLEOTIDE SEQUENCE [LARGE SCALE GENOMIC DNA]</scope>
    <source>
        <strain evidence="1">MMyoMyo1</strain>
        <tissue evidence="1">Flight muscle</tissue>
    </source>
</reference>
<protein>
    <submittedName>
        <fullName evidence="1">Uncharacterized protein</fullName>
    </submittedName>
</protein>
<proteinExistence type="predicted"/>
<sequence>MPPRLPLLSPAPSWVSRSLFPKPLPISSDLSRPSLPRHLACSLLPAASCSLQTSLISATFPSVLPPQWWRTPGSLSPLGTWQKWQVSAKIFLSVWWNRVCAAVPCRQWATGQDLERTGTCWPRVVLSPGHSCLHLC</sequence>
<accession>A0A7J7WVS3</accession>
<gene>
    <name evidence="1" type="ORF">mMyoMyo1_011885</name>
</gene>
<organism evidence="1 2">
    <name type="scientific">Myotis myotis</name>
    <name type="common">Greater mouse-eared bat</name>
    <name type="synonym">Vespertilio myotis</name>
    <dbReference type="NCBI Taxonomy" id="51298"/>
    <lineage>
        <taxon>Eukaryota</taxon>
        <taxon>Metazoa</taxon>
        <taxon>Chordata</taxon>
        <taxon>Craniata</taxon>
        <taxon>Vertebrata</taxon>
        <taxon>Euteleostomi</taxon>
        <taxon>Mammalia</taxon>
        <taxon>Eutheria</taxon>
        <taxon>Laurasiatheria</taxon>
        <taxon>Chiroptera</taxon>
        <taxon>Yangochiroptera</taxon>
        <taxon>Vespertilionidae</taxon>
        <taxon>Myotis</taxon>
    </lineage>
</organism>
<dbReference type="AlphaFoldDB" id="A0A7J7WVS3"/>
<keyword evidence="2" id="KW-1185">Reference proteome</keyword>
<dbReference type="Proteomes" id="UP000527355">
    <property type="component" value="Unassembled WGS sequence"/>
</dbReference>
<comment type="caution">
    <text evidence="1">The sequence shown here is derived from an EMBL/GenBank/DDBJ whole genome shotgun (WGS) entry which is preliminary data.</text>
</comment>
<evidence type="ECO:0000313" key="1">
    <source>
        <dbReference type="EMBL" id="KAF6341454.1"/>
    </source>
</evidence>